<keyword evidence="7" id="KW-1015">Disulfide bond</keyword>
<keyword evidence="5" id="KW-0430">Lectin</keyword>
<dbReference type="Proteomes" id="UP000596742">
    <property type="component" value="Unassembled WGS sequence"/>
</dbReference>
<dbReference type="AlphaFoldDB" id="A0A8B6FPN2"/>
<dbReference type="InterPro" id="IPR051941">
    <property type="entry name" value="BG_Antigen-Binding_Lectin"/>
</dbReference>
<dbReference type="Pfam" id="PF22633">
    <property type="entry name" value="F5_F8_type_C_2"/>
    <property type="match status" value="1"/>
</dbReference>
<dbReference type="SMART" id="SM00607">
    <property type="entry name" value="FTP"/>
    <property type="match status" value="1"/>
</dbReference>
<evidence type="ECO:0000256" key="1">
    <source>
        <dbReference type="ARBA" id="ARBA00002219"/>
    </source>
</evidence>
<dbReference type="EMBL" id="UYJE01007105">
    <property type="protein sequence ID" value="VDI51829.1"/>
    <property type="molecule type" value="Genomic_DNA"/>
</dbReference>
<comment type="caution">
    <text evidence="10">The sequence shown here is derived from an EMBL/GenBank/DDBJ whole genome shotgun (WGS) entry which is preliminary data.</text>
</comment>
<keyword evidence="4" id="KW-0479">Metal-binding</keyword>
<feature type="domain" description="Fucolectin tachylectin-4 pentraxin-1" evidence="9">
    <location>
        <begin position="335"/>
        <end position="476"/>
    </location>
</feature>
<dbReference type="GO" id="GO:0042806">
    <property type="term" value="F:fucose binding"/>
    <property type="evidence" value="ECO:0007669"/>
    <property type="project" value="UniProtKB-ARBA"/>
</dbReference>
<dbReference type="Gene3D" id="2.60.120.260">
    <property type="entry name" value="Galactose-binding domain-like"/>
    <property type="match status" value="1"/>
</dbReference>
<evidence type="ECO:0000256" key="4">
    <source>
        <dbReference type="ARBA" id="ARBA00022723"/>
    </source>
</evidence>
<comment type="similarity">
    <text evidence="2">Belongs to the fucolectin family.</text>
</comment>
<feature type="region of interest" description="Disordered" evidence="8">
    <location>
        <begin position="1"/>
        <end position="102"/>
    </location>
</feature>
<evidence type="ECO:0000259" key="9">
    <source>
        <dbReference type="SMART" id="SM00607"/>
    </source>
</evidence>
<dbReference type="OrthoDB" id="71407at2759"/>
<organism evidence="10 11">
    <name type="scientific">Mytilus galloprovincialis</name>
    <name type="common">Mediterranean mussel</name>
    <dbReference type="NCBI Taxonomy" id="29158"/>
    <lineage>
        <taxon>Eukaryota</taxon>
        <taxon>Metazoa</taxon>
        <taxon>Spiralia</taxon>
        <taxon>Lophotrochozoa</taxon>
        <taxon>Mollusca</taxon>
        <taxon>Bivalvia</taxon>
        <taxon>Autobranchia</taxon>
        <taxon>Pteriomorphia</taxon>
        <taxon>Mytilida</taxon>
        <taxon>Mytiloidea</taxon>
        <taxon>Mytilidae</taxon>
        <taxon>Mytilinae</taxon>
        <taxon>Mytilus</taxon>
    </lineage>
</organism>
<dbReference type="GO" id="GO:0001868">
    <property type="term" value="P:regulation of complement activation, lectin pathway"/>
    <property type="evidence" value="ECO:0007669"/>
    <property type="project" value="UniProtKB-ARBA"/>
</dbReference>
<comment type="function">
    <text evidence="1">Acts as a defensive agent. Recognizes blood group fucosylated oligosaccharides including A, B, H and Lewis B-type antigens. Does not recognize Lewis A antigen and has low affinity for monovalent haptens.</text>
</comment>
<dbReference type="Gene3D" id="1.10.260.100">
    <property type="match status" value="2"/>
</dbReference>
<keyword evidence="6" id="KW-0106">Calcium</keyword>
<keyword evidence="11" id="KW-1185">Reference proteome</keyword>
<protein>
    <recommendedName>
        <fullName evidence="9">Fucolectin tachylectin-4 pentraxin-1 domain-containing protein</fullName>
    </recommendedName>
</protein>
<sequence>KVQMIKEKRTKTSSQNHGKAEKKTVSNGHCTVSDKNKAPTNKPAQIQSKPENTEPKTNPKPSAAVTQSSSGFGGMKKGFMFGGGSSQPKPSQEKTKEASVPYVKKNEESLKLDEVQQAMSDTITSKKDEWMTDDLLSKVEKNETLLKKLQDPRFMEAVNLFQTNPTAAMERYKNDKETQDAFMQFCGLMGNHFTNIADKDGGKTEEKTPPPQKPSPKIIEEIDPADSNTYNPTNPPSASQRGTILTRQSQSGADMSVRSSTNPKQATAEDENKMQDILSQPDVMDVLMDPWIQNLFHVLRNDPGSGQRMLLDADRKKVVPAKPKGKKVIPAKLKGYNYALRRKASQSSTHNSRFPASKAVDGVENTFTHTKHQNNPYWSVDLGKTVSVKQINIINRKNCCGNRLRNIAVTVGQNLHKMEHCSNFKGPGKNGQFIVLTCKTPISGRFVKILRSGKGYLSLAEVQVIGHTEKKVIPAKPKGKKVKTAKPK</sequence>
<feature type="compositionally biased region" description="Basic and acidic residues" evidence="8">
    <location>
        <begin position="197"/>
        <end position="208"/>
    </location>
</feature>
<feature type="compositionally biased region" description="Polar residues" evidence="8">
    <location>
        <begin position="38"/>
        <end position="67"/>
    </location>
</feature>
<dbReference type="PANTHER" id="PTHR45713:SF15">
    <property type="entry name" value="F5_8 TYPE C DOMAIN-CONTAINING PROTEIN"/>
    <property type="match status" value="1"/>
</dbReference>
<evidence type="ECO:0000256" key="3">
    <source>
        <dbReference type="ARBA" id="ARBA00011233"/>
    </source>
</evidence>
<name>A0A8B6FPN2_MYTGA</name>
<reference evidence="10" key="1">
    <citation type="submission" date="2018-11" db="EMBL/GenBank/DDBJ databases">
        <authorList>
            <person name="Alioto T."/>
            <person name="Alioto T."/>
        </authorList>
    </citation>
    <scope>NUCLEOTIDE SEQUENCE</scope>
</reference>
<evidence type="ECO:0000256" key="2">
    <source>
        <dbReference type="ARBA" id="ARBA00010147"/>
    </source>
</evidence>
<dbReference type="InterPro" id="IPR006585">
    <property type="entry name" value="FTP1"/>
</dbReference>
<proteinExistence type="inferred from homology"/>
<comment type="subunit">
    <text evidence="3">Homotrimer.</text>
</comment>
<evidence type="ECO:0000256" key="7">
    <source>
        <dbReference type="ARBA" id="ARBA00023157"/>
    </source>
</evidence>
<feature type="compositionally biased region" description="Polar residues" evidence="8">
    <location>
        <begin position="226"/>
        <end position="265"/>
    </location>
</feature>
<gene>
    <name evidence="10" type="ORF">MGAL_10B058244</name>
</gene>
<evidence type="ECO:0000313" key="11">
    <source>
        <dbReference type="Proteomes" id="UP000596742"/>
    </source>
</evidence>
<dbReference type="InterPro" id="IPR008979">
    <property type="entry name" value="Galactose-bd-like_sf"/>
</dbReference>
<dbReference type="GO" id="GO:0046872">
    <property type="term" value="F:metal ion binding"/>
    <property type="evidence" value="ECO:0007669"/>
    <property type="project" value="UniProtKB-KW"/>
</dbReference>
<evidence type="ECO:0000256" key="8">
    <source>
        <dbReference type="SAM" id="MobiDB-lite"/>
    </source>
</evidence>
<evidence type="ECO:0000256" key="5">
    <source>
        <dbReference type="ARBA" id="ARBA00022734"/>
    </source>
</evidence>
<feature type="compositionally biased region" description="Gly residues" evidence="8">
    <location>
        <begin position="71"/>
        <end position="85"/>
    </location>
</feature>
<feature type="non-terminal residue" evidence="10">
    <location>
        <position position="488"/>
    </location>
</feature>
<evidence type="ECO:0000313" key="10">
    <source>
        <dbReference type="EMBL" id="VDI51829.1"/>
    </source>
</evidence>
<feature type="region of interest" description="Disordered" evidence="8">
    <location>
        <begin position="196"/>
        <end position="272"/>
    </location>
</feature>
<dbReference type="GO" id="GO:0010185">
    <property type="term" value="P:regulation of cellular defense response"/>
    <property type="evidence" value="ECO:0007669"/>
    <property type="project" value="UniProtKB-ARBA"/>
</dbReference>
<dbReference type="PANTHER" id="PTHR45713">
    <property type="entry name" value="FTP DOMAIN-CONTAINING PROTEIN"/>
    <property type="match status" value="1"/>
</dbReference>
<accession>A0A8B6FPN2</accession>
<evidence type="ECO:0000256" key="6">
    <source>
        <dbReference type="ARBA" id="ARBA00022837"/>
    </source>
</evidence>
<dbReference type="SUPFAM" id="SSF49785">
    <property type="entry name" value="Galactose-binding domain-like"/>
    <property type="match status" value="1"/>
</dbReference>
<feature type="non-terminal residue" evidence="10">
    <location>
        <position position="1"/>
    </location>
</feature>